<feature type="repeat" description="WD" evidence="1">
    <location>
        <begin position="419"/>
        <end position="446"/>
    </location>
</feature>
<feature type="domain" description="Novel STAND NTPase 1" evidence="4">
    <location>
        <begin position="71"/>
        <end position="286"/>
    </location>
</feature>
<proteinExistence type="predicted"/>
<accession>A0A8T8HWE2</accession>
<protein>
    <recommendedName>
        <fullName evidence="4">Novel STAND NTPase 1 domain-containing protein</fullName>
    </recommendedName>
</protein>
<dbReference type="PROSITE" id="PS50294">
    <property type="entry name" value="WD_REPEATS_REGION"/>
    <property type="match status" value="1"/>
</dbReference>
<dbReference type="InterPro" id="IPR049052">
    <property type="entry name" value="nSTAND1"/>
</dbReference>
<dbReference type="Gene3D" id="2.130.10.10">
    <property type="entry name" value="YVTN repeat-like/Quinoprotein amine dehydrogenase"/>
    <property type="match status" value="1"/>
</dbReference>
<evidence type="ECO:0000313" key="6">
    <source>
        <dbReference type="Proteomes" id="UP000671828"/>
    </source>
</evidence>
<evidence type="ECO:0000259" key="4">
    <source>
        <dbReference type="Pfam" id="PF20703"/>
    </source>
</evidence>
<sequence length="523" mass="57528">MRCAAPTATWARGSWSWWTSSRNCSRCARTSTGDALSSISSWKSPIPRQARRGWSWWACGRTSTRPAPTSPRFARRCRTRRWSSARCRNPNLREAIRYPAQDVGLDVEPGLVEVLLRDLGVATEGYEAGRLPLLAHALRVSWQQRHGATLTVQGYRDTGGIEHAIATTAERTHTALDDDGQRVARWLFRRLIRIGDGTEDIRRRGSLAELVDAAGPDHATVAAVVEAFTGARLLTRQQDSVQITHEALLHSWPRLKGWITTDRVGRLTHQGLEEAATAWDRADRDSSLLFWGSRLNTAQAWADSALPGELSPLGKAFLAACLRARRRAARRRTRLVAVLTVLTAVASTAAFFSFQQQHEAVRQRDLAVYNRVLAEADQLRGSDVSLSAQLHLVAHRIRPGDETATRLVTAASGPLSTPLTGHTDRVTAVAFSPDGRTLVTGGMDKTGSVRVWDVSDPTRPGASGRTRRRPPRRGPLVGLQPGRAHGGHRWSRRGGAVVDRRRLDPSRGVARPVQRGERLAGSG</sequence>
<reference evidence="5" key="1">
    <citation type="submission" date="2021-04" db="EMBL/GenBank/DDBJ databases">
        <title>Saccharothrix algeriensis WGS.</title>
        <authorList>
            <person name="Stuskova K."/>
            <person name="Hakalova E."/>
            <person name="Tebbal A.B."/>
            <person name="Eichmeier A."/>
        </authorList>
    </citation>
    <scope>NUCLEOTIDE SEQUENCE</scope>
    <source>
        <strain evidence="5">NRRL B-24137</strain>
    </source>
</reference>
<dbReference type="Pfam" id="PF00400">
    <property type="entry name" value="WD40"/>
    <property type="match status" value="1"/>
</dbReference>
<gene>
    <name evidence="5" type="ORF">J7S33_28610</name>
</gene>
<dbReference type="AlphaFoldDB" id="A0A8T8HWE2"/>
<evidence type="ECO:0000256" key="2">
    <source>
        <dbReference type="SAM" id="MobiDB-lite"/>
    </source>
</evidence>
<keyword evidence="3" id="KW-0812">Transmembrane</keyword>
<feature type="transmembrane region" description="Helical" evidence="3">
    <location>
        <begin position="335"/>
        <end position="354"/>
    </location>
</feature>
<dbReference type="SUPFAM" id="SSF50978">
    <property type="entry name" value="WD40 repeat-like"/>
    <property type="match status" value="1"/>
</dbReference>
<dbReference type="PROSITE" id="PS50082">
    <property type="entry name" value="WD_REPEATS_2"/>
    <property type="match status" value="1"/>
</dbReference>
<keyword evidence="3" id="KW-1133">Transmembrane helix</keyword>
<feature type="non-terminal residue" evidence="5">
    <location>
        <position position="523"/>
    </location>
</feature>
<organism evidence="5 6">
    <name type="scientific">Saccharothrix algeriensis</name>
    <dbReference type="NCBI Taxonomy" id="173560"/>
    <lineage>
        <taxon>Bacteria</taxon>
        <taxon>Bacillati</taxon>
        <taxon>Actinomycetota</taxon>
        <taxon>Actinomycetes</taxon>
        <taxon>Pseudonocardiales</taxon>
        <taxon>Pseudonocardiaceae</taxon>
        <taxon>Saccharothrix</taxon>
    </lineage>
</organism>
<dbReference type="InterPro" id="IPR036322">
    <property type="entry name" value="WD40_repeat_dom_sf"/>
</dbReference>
<keyword evidence="1" id="KW-0853">WD repeat</keyword>
<feature type="compositionally biased region" description="Low complexity" evidence="2">
    <location>
        <begin position="474"/>
        <end position="483"/>
    </location>
</feature>
<name>A0A8T8HWE2_9PSEU</name>
<dbReference type="EMBL" id="CP072788">
    <property type="protein sequence ID" value="QTR02923.1"/>
    <property type="molecule type" value="Genomic_DNA"/>
</dbReference>
<feature type="region of interest" description="Disordered" evidence="2">
    <location>
        <begin position="453"/>
        <end position="495"/>
    </location>
</feature>
<evidence type="ECO:0000256" key="3">
    <source>
        <dbReference type="SAM" id="Phobius"/>
    </source>
</evidence>
<dbReference type="Proteomes" id="UP000671828">
    <property type="component" value="Chromosome"/>
</dbReference>
<evidence type="ECO:0000256" key="1">
    <source>
        <dbReference type="PROSITE-ProRule" id="PRU00221"/>
    </source>
</evidence>
<keyword evidence="3" id="KW-0472">Membrane</keyword>
<dbReference type="SMART" id="SM00320">
    <property type="entry name" value="WD40"/>
    <property type="match status" value="1"/>
</dbReference>
<evidence type="ECO:0000313" key="5">
    <source>
        <dbReference type="EMBL" id="QTR02923.1"/>
    </source>
</evidence>
<dbReference type="InterPro" id="IPR001680">
    <property type="entry name" value="WD40_rpt"/>
</dbReference>
<dbReference type="InterPro" id="IPR015943">
    <property type="entry name" value="WD40/YVTN_repeat-like_dom_sf"/>
</dbReference>
<dbReference type="Pfam" id="PF20703">
    <property type="entry name" value="nSTAND1"/>
    <property type="match status" value="1"/>
</dbReference>